<evidence type="ECO:0000313" key="7">
    <source>
        <dbReference type="EMBL" id="PKQ69856.1"/>
    </source>
</evidence>
<dbReference type="OrthoDB" id="1523686at2"/>
<comment type="subunit">
    <text evidence="6">Part of the ribosomal stalk of the 50S ribosomal subunit. The N-terminus interacts with L11 and the large rRNA to form the base of the stalk. The C-terminus forms an elongated spine to which L12 dimers bind in a sequential fashion forming a multimeric L10(L12)X complex.</text>
</comment>
<dbReference type="RefSeq" id="WP_101358321.1">
    <property type="nucleotide sequence ID" value="NZ_NKXO01000014.1"/>
</dbReference>
<dbReference type="GO" id="GO:0070180">
    <property type="term" value="F:large ribosomal subunit rRNA binding"/>
    <property type="evidence" value="ECO:0007669"/>
    <property type="project" value="UniProtKB-UniRule"/>
</dbReference>
<name>A0A2N3IHS6_9BACT</name>
<dbReference type="SUPFAM" id="SSF160369">
    <property type="entry name" value="Ribosomal protein L10-like"/>
    <property type="match status" value="1"/>
</dbReference>
<keyword evidence="3 6" id="KW-0689">Ribosomal protein</keyword>
<protein>
    <recommendedName>
        <fullName evidence="5 6">Large ribosomal subunit protein uL10</fullName>
    </recommendedName>
</protein>
<dbReference type="GO" id="GO:0015934">
    <property type="term" value="C:large ribosomal subunit"/>
    <property type="evidence" value="ECO:0007669"/>
    <property type="project" value="InterPro"/>
</dbReference>
<evidence type="ECO:0000256" key="3">
    <source>
        <dbReference type="ARBA" id="ARBA00022980"/>
    </source>
</evidence>
<evidence type="ECO:0000256" key="1">
    <source>
        <dbReference type="ARBA" id="ARBA00002633"/>
    </source>
</evidence>
<dbReference type="InterPro" id="IPR022973">
    <property type="entry name" value="Ribosomal_uL10_bac"/>
</dbReference>
<keyword evidence="6" id="KW-0699">rRNA-binding</keyword>
<keyword evidence="4 6" id="KW-0687">Ribonucleoprotein</keyword>
<dbReference type="AlphaFoldDB" id="A0A2N3IHS6"/>
<comment type="caution">
    <text evidence="7">The sequence shown here is derived from an EMBL/GenBank/DDBJ whole genome shotgun (WGS) entry which is preliminary data.</text>
</comment>
<evidence type="ECO:0000256" key="6">
    <source>
        <dbReference type="HAMAP-Rule" id="MF_00362"/>
    </source>
</evidence>
<accession>A0A2N3IHS6</accession>
<dbReference type="Gene3D" id="6.10.250.290">
    <property type="match status" value="1"/>
</dbReference>
<comment type="similarity">
    <text evidence="2 6">Belongs to the universal ribosomal protein uL10 family.</text>
</comment>
<dbReference type="GO" id="GO:0006412">
    <property type="term" value="P:translation"/>
    <property type="evidence" value="ECO:0007669"/>
    <property type="project" value="UniProtKB-UniRule"/>
</dbReference>
<dbReference type="CDD" id="cd05797">
    <property type="entry name" value="Ribosomal_L10"/>
    <property type="match status" value="1"/>
</dbReference>
<dbReference type="HAMAP" id="MF_00362">
    <property type="entry name" value="Ribosomal_uL10"/>
    <property type="match status" value="1"/>
</dbReference>
<dbReference type="NCBIfam" id="NF000955">
    <property type="entry name" value="PRK00099.1-1"/>
    <property type="match status" value="1"/>
</dbReference>
<evidence type="ECO:0000313" key="8">
    <source>
        <dbReference type="Proteomes" id="UP000233387"/>
    </source>
</evidence>
<evidence type="ECO:0000256" key="2">
    <source>
        <dbReference type="ARBA" id="ARBA00008889"/>
    </source>
</evidence>
<evidence type="ECO:0000256" key="4">
    <source>
        <dbReference type="ARBA" id="ARBA00023274"/>
    </source>
</evidence>
<dbReference type="InterPro" id="IPR002363">
    <property type="entry name" value="Ribosomal_uL10_CS_bac"/>
</dbReference>
<dbReference type="GO" id="GO:0003735">
    <property type="term" value="F:structural constituent of ribosome"/>
    <property type="evidence" value="ECO:0007669"/>
    <property type="project" value="InterPro"/>
</dbReference>
<organism evidence="7 8">
    <name type="scientific">Raineya orbicola</name>
    <dbReference type="NCBI Taxonomy" id="2016530"/>
    <lineage>
        <taxon>Bacteria</taxon>
        <taxon>Pseudomonadati</taxon>
        <taxon>Bacteroidota</taxon>
        <taxon>Cytophagia</taxon>
        <taxon>Cytophagales</taxon>
        <taxon>Raineyaceae</taxon>
        <taxon>Raineya</taxon>
    </lineage>
</organism>
<dbReference type="EMBL" id="NKXO01000014">
    <property type="protein sequence ID" value="PKQ69856.1"/>
    <property type="molecule type" value="Genomic_DNA"/>
</dbReference>
<keyword evidence="8" id="KW-1185">Reference proteome</keyword>
<gene>
    <name evidence="6" type="primary">rplJ</name>
    <name evidence="7" type="ORF">Rain11_1053</name>
</gene>
<dbReference type="Proteomes" id="UP000233387">
    <property type="component" value="Unassembled WGS sequence"/>
</dbReference>
<dbReference type="PANTHER" id="PTHR11560">
    <property type="entry name" value="39S RIBOSOMAL PROTEIN L10, MITOCHONDRIAL"/>
    <property type="match status" value="1"/>
</dbReference>
<dbReference type="Gene3D" id="3.30.70.1730">
    <property type="match status" value="1"/>
</dbReference>
<comment type="function">
    <text evidence="1 6">Forms part of the ribosomal stalk, playing a central role in the interaction of the ribosome with GTP-bound translation factors.</text>
</comment>
<reference evidence="7 8" key="1">
    <citation type="submission" date="2017-06" db="EMBL/GenBank/DDBJ databases">
        <title>Raineya orbicola gen. nov., sp. nov. a slightly thermophilic bacterium of the phylum Bacteroidetes and the description of Raineyaceae fam. nov.</title>
        <authorList>
            <person name="Albuquerque L."/>
            <person name="Polonia A.R.M."/>
            <person name="Barroso C."/>
            <person name="Froufe H.J.C."/>
            <person name="Lage O."/>
            <person name="Lobo-Da-Cunha A."/>
            <person name="Egas C."/>
            <person name="Da Costa M.S."/>
        </authorList>
    </citation>
    <scope>NUCLEOTIDE SEQUENCE [LARGE SCALE GENOMIC DNA]</scope>
    <source>
        <strain evidence="7 8">SPSPC-11</strain>
    </source>
</reference>
<proteinExistence type="inferred from homology"/>
<dbReference type="Pfam" id="PF00466">
    <property type="entry name" value="Ribosomal_L10"/>
    <property type="match status" value="1"/>
</dbReference>
<evidence type="ECO:0000256" key="5">
    <source>
        <dbReference type="ARBA" id="ARBA00035202"/>
    </source>
</evidence>
<dbReference type="PROSITE" id="PS01109">
    <property type="entry name" value="RIBOSOMAL_L10"/>
    <property type="match status" value="1"/>
</dbReference>
<dbReference type="InterPro" id="IPR047865">
    <property type="entry name" value="Ribosomal_uL10_bac_type"/>
</dbReference>
<sequence>MTREEKTAIIEELKEKFANTPYFYIVDASGFSVAKDNDLRRACFNAQIEYRVVKNSLIKKALEALDTDYQPFVDEKVLKGYSGVMFSDTGNKPARLIKDFRKKNNTEKPIIKGASIDTSLYIGDHQLEALCNVKSKAELLGEVIGLLQSPMANLIGALQGQGGKIAGILKTLEEKKS</sequence>
<keyword evidence="6" id="KW-0694">RNA-binding</keyword>
<dbReference type="InterPro" id="IPR001790">
    <property type="entry name" value="Ribosomal_uL10"/>
</dbReference>
<dbReference type="InterPro" id="IPR043141">
    <property type="entry name" value="Ribosomal_uL10-like_sf"/>
</dbReference>